<dbReference type="GO" id="GO:0008757">
    <property type="term" value="F:S-adenosylmethionine-dependent methyltransferase activity"/>
    <property type="evidence" value="ECO:0007669"/>
    <property type="project" value="InterPro"/>
</dbReference>
<gene>
    <name evidence="2" type="ORF">SAMN06265218_11658</name>
</gene>
<dbReference type="RefSeq" id="WP_142715547.1">
    <property type="nucleotide sequence ID" value="NZ_FXTH01000016.1"/>
</dbReference>
<dbReference type="PANTHER" id="PTHR45036:SF1">
    <property type="entry name" value="METHYLTRANSFERASE LIKE 7A"/>
    <property type="match status" value="1"/>
</dbReference>
<dbReference type="InterPro" id="IPR029063">
    <property type="entry name" value="SAM-dependent_MTases_sf"/>
</dbReference>
<dbReference type="PANTHER" id="PTHR45036">
    <property type="entry name" value="METHYLTRANSFERASE LIKE 7B"/>
    <property type="match status" value="1"/>
</dbReference>
<dbReference type="InterPro" id="IPR013216">
    <property type="entry name" value="Methyltransf_11"/>
</dbReference>
<keyword evidence="3" id="KW-1185">Reference proteome</keyword>
<dbReference type="Proteomes" id="UP000317593">
    <property type="component" value="Unassembled WGS sequence"/>
</dbReference>
<dbReference type="AlphaFoldDB" id="A0A521EGV8"/>
<organism evidence="2 3">
    <name type="scientific">Fodinibius sediminis</name>
    <dbReference type="NCBI Taxonomy" id="1214077"/>
    <lineage>
        <taxon>Bacteria</taxon>
        <taxon>Pseudomonadati</taxon>
        <taxon>Balneolota</taxon>
        <taxon>Balneolia</taxon>
        <taxon>Balneolales</taxon>
        <taxon>Balneolaceae</taxon>
        <taxon>Fodinibius</taxon>
    </lineage>
</organism>
<name>A0A521EGV8_9BACT</name>
<keyword evidence="2" id="KW-0489">Methyltransferase</keyword>
<evidence type="ECO:0000313" key="2">
    <source>
        <dbReference type="EMBL" id="SMO83144.1"/>
    </source>
</evidence>
<reference evidence="2 3" key="1">
    <citation type="submission" date="2017-05" db="EMBL/GenBank/DDBJ databases">
        <authorList>
            <person name="Varghese N."/>
            <person name="Submissions S."/>
        </authorList>
    </citation>
    <scope>NUCLEOTIDE SEQUENCE [LARGE SCALE GENOMIC DNA]</scope>
    <source>
        <strain evidence="2 3">DSM 21194</strain>
    </source>
</reference>
<sequence length="213" mass="24404">MNNSNPKQTQFTKKRYNATSVIYNLMEWPVEHLWYKKWREKLWQQIHGPKVLEIGVGTGKNIPYYPKEIEITGIDLSPGMLKRAKGLLKDKQKDHVILKEMDAQDMDFPDNHFDEVVATFVLCSVPDPILGLKEALRVTKPGGKLHLLEHMRAENPMLGSLMDRLDSPIHYISGVHIARQTVENVEKAGWSIEKVQDLTAKGIFKKIEASKPH</sequence>
<keyword evidence="2" id="KW-0808">Transferase</keyword>
<dbReference type="CDD" id="cd02440">
    <property type="entry name" value="AdoMet_MTases"/>
    <property type="match status" value="1"/>
</dbReference>
<dbReference type="OrthoDB" id="1493020at2"/>
<dbReference type="EMBL" id="FXTH01000016">
    <property type="protein sequence ID" value="SMO83144.1"/>
    <property type="molecule type" value="Genomic_DNA"/>
</dbReference>
<evidence type="ECO:0000313" key="3">
    <source>
        <dbReference type="Proteomes" id="UP000317593"/>
    </source>
</evidence>
<protein>
    <submittedName>
        <fullName evidence="2">Methyltransferase domain-containing protein</fullName>
    </submittedName>
</protein>
<dbReference type="InterPro" id="IPR052356">
    <property type="entry name" value="Thiol_S-MT"/>
</dbReference>
<dbReference type="GO" id="GO:0032259">
    <property type="term" value="P:methylation"/>
    <property type="evidence" value="ECO:0007669"/>
    <property type="project" value="UniProtKB-KW"/>
</dbReference>
<evidence type="ECO:0000259" key="1">
    <source>
        <dbReference type="Pfam" id="PF08241"/>
    </source>
</evidence>
<dbReference type="SUPFAM" id="SSF53335">
    <property type="entry name" value="S-adenosyl-L-methionine-dependent methyltransferases"/>
    <property type="match status" value="1"/>
</dbReference>
<dbReference type="Gene3D" id="3.40.50.150">
    <property type="entry name" value="Vaccinia Virus protein VP39"/>
    <property type="match status" value="1"/>
</dbReference>
<dbReference type="Pfam" id="PF08241">
    <property type="entry name" value="Methyltransf_11"/>
    <property type="match status" value="1"/>
</dbReference>
<accession>A0A521EGV8</accession>
<proteinExistence type="predicted"/>
<feature type="domain" description="Methyltransferase type 11" evidence="1">
    <location>
        <begin position="52"/>
        <end position="145"/>
    </location>
</feature>